<evidence type="ECO:0000313" key="2">
    <source>
        <dbReference type="EMBL" id="SGY17509.1"/>
    </source>
</evidence>
<reference evidence="2 3" key="1">
    <citation type="submission" date="2016-11" db="EMBL/GenBank/DDBJ databases">
        <authorList>
            <person name="Jaros S."/>
            <person name="Januszkiewicz K."/>
            <person name="Wedrychowicz H."/>
        </authorList>
    </citation>
    <scope>NUCLEOTIDE SEQUENCE [LARGE SCALE GENOMIC DNA]</scope>
</reference>
<feature type="region of interest" description="Disordered" evidence="1">
    <location>
        <begin position="84"/>
        <end position="131"/>
    </location>
</feature>
<keyword evidence="3" id="KW-1185">Reference proteome</keyword>
<organism evidence="2 3">
    <name type="scientific">Microbotryum silenes-dioicae</name>
    <dbReference type="NCBI Taxonomy" id="796604"/>
    <lineage>
        <taxon>Eukaryota</taxon>
        <taxon>Fungi</taxon>
        <taxon>Dikarya</taxon>
        <taxon>Basidiomycota</taxon>
        <taxon>Pucciniomycotina</taxon>
        <taxon>Microbotryomycetes</taxon>
        <taxon>Microbotryales</taxon>
        <taxon>Microbotryaceae</taxon>
        <taxon>Microbotryum</taxon>
    </lineage>
</organism>
<name>A0A2X0LX22_9BASI</name>
<dbReference type="AlphaFoldDB" id="A0A2X0LX22"/>
<dbReference type="STRING" id="796604.A0A2X0LX22"/>
<dbReference type="EMBL" id="FQNC01000015">
    <property type="protein sequence ID" value="SGY17509.1"/>
    <property type="molecule type" value="Genomic_DNA"/>
</dbReference>
<feature type="compositionally biased region" description="Polar residues" evidence="1">
    <location>
        <begin position="84"/>
        <end position="96"/>
    </location>
</feature>
<proteinExistence type="predicted"/>
<protein>
    <submittedName>
        <fullName evidence="2">BQ5605_C015g07799 protein</fullName>
    </submittedName>
</protein>
<sequence>MTCLAFPNDPEIDLFPGLVHRAAAQMERHQAVSRRLTSCVATLQLISKKGAALLRFLLAKVATAAAAHVQEPISNIKRARSTSTPFNLHRTNQYSSPFHPVQSYSTSSSELAPSEAPSTQASASSRRSAEKSTQAALDVDLSSFLGSDIFEFGSSTGEAQGVDFSFRCS</sequence>
<evidence type="ECO:0000313" key="3">
    <source>
        <dbReference type="Proteomes" id="UP000249464"/>
    </source>
</evidence>
<gene>
    <name evidence="2" type="primary">BQ5605_C015g07799</name>
    <name evidence="2" type="ORF">BQ5605_C015G07799</name>
</gene>
<dbReference type="Proteomes" id="UP000249464">
    <property type="component" value="Unassembled WGS sequence"/>
</dbReference>
<accession>A0A2X0LX22</accession>
<evidence type="ECO:0000256" key="1">
    <source>
        <dbReference type="SAM" id="MobiDB-lite"/>
    </source>
</evidence>
<feature type="compositionally biased region" description="Low complexity" evidence="1">
    <location>
        <begin position="103"/>
        <end position="126"/>
    </location>
</feature>